<dbReference type="Gene3D" id="2.20.110.10">
    <property type="entry name" value="Histone H3 K4-specific methyltransferase SET7/9 N-terminal domain"/>
    <property type="match status" value="2"/>
</dbReference>
<protein>
    <recommendedName>
        <fullName evidence="5">Protein ACCUMULATION AND REPLICATION OF CHLOROPLASTS 3</fullName>
    </recommendedName>
</protein>
<feature type="compositionally biased region" description="Polar residues" evidence="2">
    <location>
        <begin position="22"/>
        <end position="31"/>
    </location>
</feature>
<evidence type="ECO:0000313" key="4">
    <source>
        <dbReference type="Proteomes" id="UP001419268"/>
    </source>
</evidence>
<dbReference type="SMART" id="SM00698">
    <property type="entry name" value="MORN"/>
    <property type="match status" value="3"/>
</dbReference>
<proteinExistence type="predicted"/>
<dbReference type="Gene3D" id="3.40.50.1440">
    <property type="entry name" value="Tubulin/FtsZ, GTPase domain"/>
    <property type="match status" value="1"/>
</dbReference>
<dbReference type="SUPFAM" id="SSF52490">
    <property type="entry name" value="Tubulin nucleotide-binding domain-like"/>
    <property type="match status" value="1"/>
</dbReference>
<gene>
    <name evidence="3" type="ORF">Scep_016077</name>
</gene>
<keyword evidence="1" id="KW-0677">Repeat</keyword>
<evidence type="ECO:0008006" key="5">
    <source>
        <dbReference type="Google" id="ProtNLM"/>
    </source>
</evidence>
<dbReference type="Pfam" id="PF02493">
    <property type="entry name" value="MORN"/>
    <property type="match status" value="5"/>
</dbReference>
<dbReference type="Proteomes" id="UP001419268">
    <property type="component" value="Unassembled WGS sequence"/>
</dbReference>
<feature type="compositionally biased region" description="Basic and acidic residues" evidence="2">
    <location>
        <begin position="604"/>
        <end position="614"/>
    </location>
</feature>
<evidence type="ECO:0000256" key="2">
    <source>
        <dbReference type="SAM" id="MobiDB-lite"/>
    </source>
</evidence>
<dbReference type="GO" id="GO:0010020">
    <property type="term" value="P:chloroplast fission"/>
    <property type="evidence" value="ECO:0007669"/>
    <property type="project" value="TreeGrafter"/>
</dbReference>
<dbReference type="InterPro" id="IPR036525">
    <property type="entry name" value="Tubulin/FtsZ_GTPase_sf"/>
</dbReference>
<dbReference type="PANTHER" id="PTHR43215">
    <property type="entry name" value="RADIAL SPOKE HEAD 1 HOMOLOG"/>
    <property type="match status" value="1"/>
</dbReference>
<evidence type="ECO:0000313" key="3">
    <source>
        <dbReference type="EMBL" id="KAK9117984.1"/>
    </source>
</evidence>
<dbReference type="GO" id="GO:0009707">
    <property type="term" value="C:chloroplast outer membrane"/>
    <property type="evidence" value="ECO:0007669"/>
    <property type="project" value="TreeGrafter"/>
</dbReference>
<name>A0AAP0NTV6_9MAGN</name>
<accession>A0AAP0NTV6</accession>
<dbReference type="EMBL" id="JBBNAG010000007">
    <property type="protein sequence ID" value="KAK9117984.1"/>
    <property type="molecule type" value="Genomic_DNA"/>
</dbReference>
<dbReference type="SUPFAM" id="SSF82185">
    <property type="entry name" value="Histone H3 K4-specific methyltransferase SET7/9 N-terminal domain"/>
    <property type="match status" value="1"/>
</dbReference>
<evidence type="ECO:0000256" key="1">
    <source>
        <dbReference type="ARBA" id="ARBA00022737"/>
    </source>
</evidence>
<dbReference type="GO" id="GO:0005829">
    <property type="term" value="C:cytosol"/>
    <property type="evidence" value="ECO:0007669"/>
    <property type="project" value="TreeGrafter"/>
</dbReference>
<reference evidence="3 4" key="1">
    <citation type="submission" date="2024-01" db="EMBL/GenBank/DDBJ databases">
        <title>Genome assemblies of Stephania.</title>
        <authorList>
            <person name="Yang L."/>
        </authorList>
    </citation>
    <scope>NUCLEOTIDE SEQUENCE [LARGE SCALE GENOMIC DNA]</scope>
    <source>
        <strain evidence="3">JXDWG</strain>
        <tissue evidence="3">Leaf</tissue>
    </source>
</reference>
<feature type="region of interest" description="Disordered" evidence="2">
    <location>
        <begin position="591"/>
        <end position="621"/>
    </location>
</feature>
<feature type="region of interest" description="Disordered" evidence="2">
    <location>
        <begin position="14"/>
        <end position="34"/>
    </location>
</feature>
<dbReference type="InterPro" id="IPR003409">
    <property type="entry name" value="MORN"/>
</dbReference>
<comment type="caution">
    <text evidence="3">The sequence shown here is derived from an EMBL/GenBank/DDBJ whole genome shotgun (WGS) entry which is preliminary data.</text>
</comment>
<dbReference type="PANTHER" id="PTHR43215:SF15">
    <property type="entry name" value="PROTEIN ACCUMULATION AND REPLICATION OF CHLOROPLASTS 3, CHLOROPLASTIC"/>
    <property type="match status" value="1"/>
</dbReference>
<dbReference type="AlphaFoldDB" id="A0AAP0NTV6"/>
<organism evidence="3 4">
    <name type="scientific">Stephania cephalantha</name>
    <dbReference type="NCBI Taxonomy" id="152367"/>
    <lineage>
        <taxon>Eukaryota</taxon>
        <taxon>Viridiplantae</taxon>
        <taxon>Streptophyta</taxon>
        <taxon>Embryophyta</taxon>
        <taxon>Tracheophyta</taxon>
        <taxon>Spermatophyta</taxon>
        <taxon>Magnoliopsida</taxon>
        <taxon>Ranunculales</taxon>
        <taxon>Menispermaceae</taxon>
        <taxon>Menispermoideae</taxon>
        <taxon>Cissampelideae</taxon>
        <taxon>Stephania</taxon>
    </lineage>
</organism>
<keyword evidence="4" id="KW-1185">Reference proteome</keyword>
<sequence>MEILVHTTTLSAVSPPKLLSPPNLTSNNGGHSSLRRKRFLRRENLISSSSSAIPNSVRFEKNQVSIGCVDRQFVDGGAAVEWGRDSGCVEVVGIGSRKDAVLDFCLESPFQSLSSSLRFWNILSKDSQKVQLQRRTLEKEKGAIFYLTTENGLDEFPGIGTCRLLDTGVKNLEVQSYLLPSPCAVILVASAGYGLDHITAIELLKAVKSAHGLAVCIILKPFSFEGQRRKDEVNDLINKLQEEASFCIVVDTDALLKKEVVTLAEALKSANNAVLLAINSISLFVFEMHKKYLDHPNNRTKEIQFPEVVDILGNYEAAKVGFGAGKNMKTSIARAVYDCPFVDGGIKDFSGLLICTLATACVVDGDDTNTFLHVFRQTTGWKQELLVAVVHEPNLEPDIFVTTVIFLSSKNEDVSQKSGFFSGFASRFPFLFSFFKREHQESKRPLSAHSVGNQNSTEDLQSLASGDKKKWVSSNLNNVNVNICSEEQEMQKLLGSNHVEINGLRQDNDEDERTEVGILNSKSKLVFGEYDQTSEGEYGLERESLIFWNAGPASHTAQQWAKERAVIFYSAPLVESQYFCTLPVGVKPSGKSVRSHYSANTELPEPRTSYDRNGESQGIPGLPSWDALTDSSFEAAMDRINNASTLLKGRRANASRKQGLLSSRAASMLEAERESQKKWSPVVEMSYRGGIYKGRCQGGLPEGKGHLTIADGSIYDGMWRYGKRSGMGTLYYSNGDVFQGSWRDDLMNGKGWFYFHTGDRWFANFWKGKANGEGRFYSKDGEIFFGNFQDGWRHGHCLCIDMNGTRWAEIWDEGSLLSRQQLDSDSGKVQR</sequence>